<keyword evidence="6 12" id="KW-0812">Transmembrane</keyword>
<keyword evidence="4 12" id="KW-0328">Glycosyltransferase</keyword>
<keyword evidence="10" id="KW-0472">Membrane</keyword>
<evidence type="ECO:0000256" key="1">
    <source>
        <dbReference type="ARBA" id="ARBA00004323"/>
    </source>
</evidence>
<evidence type="ECO:0000256" key="10">
    <source>
        <dbReference type="ARBA" id="ARBA00023136"/>
    </source>
</evidence>
<keyword evidence="5 12" id="KW-0808">Transferase</keyword>
<dbReference type="GO" id="GO:0000139">
    <property type="term" value="C:Golgi membrane"/>
    <property type="evidence" value="ECO:0007669"/>
    <property type="project" value="UniProtKB-SubCell"/>
</dbReference>
<keyword evidence="9 12" id="KW-0333">Golgi apparatus</keyword>
<dbReference type="Pfam" id="PF00852">
    <property type="entry name" value="Glyco_transf_10"/>
    <property type="match status" value="1"/>
</dbReference>
<evidence type="ECO:0000313" key="14">
    <source>
        <dbReference type="EMBL" id="RUS78860.1"/>
    </source>
</evidence>
<dbReference type="PANTHER" id="PTHR48438">
    <property type="entry name" value="ALPHA-(1,3)-FUCOSYLTRANSFERASE C-RELATED"/>
    <property type="match status" value="1"/>
</dbReference>
<evidence type="ECO:0000256" key="5">
    <source>
        <dbReference type="ARBA" id="ARBA00022679"/>
    </source>
</evidence>
<evidence type="ECO:0000256" key="11">
    <source>
        <dbReference type="ARBA" id="ARBA00023180"/>
    </source>
</evidence>
<sequence length="239" mass="27836">MSLLFSDENSVWNTAINMTCSYRTHSDVFVPYGRLVFQPKPLADRPNYYEIAQKKTKTVAWFVSNCNTPSRRMDYVRQMQPYIDVDIYGACGTPCPRFQPQCESDLLDRYKFYLSFENSLCTDYVTEKFFKVFKDDVHVIPVARGGATYRRYFPANTFVDAADFPSPRHLAEHLKSLSSDTKKYAQMLEENDMYRMYGGLGSMWCSLCELLNTKGPPQKTVNMKRWWSDGHCHSPSDFR</sequence>
<dbReference type="PANTHER" id="PTHR48438:SF1">
    <property type="entry name" value="ALPHA-(1,3)-FUCOSYLTRANSFERASE C-RELATED"/>
    <property type="match status" value="1"/>
</dbReference>
<dbReference type="Gene3D" id="3.40.50.11660">
    <property type="entry name" value="Glycosyl transferase family 10, C-terminal domain"/>
    <property type="match status" value="1"/>
</dbReference>
<comment type="similarity">
    <text evidence="3 12">Belongs to the glycosyltransferase 10 family.</text>
</comment>
<comment type="pathway">
    <text evidence="2">Protein modification; protein glycosylation.</text>
</comment>
<dbReference type="InterPro" id="IPR055270">
    <property type="entry name" value="Glyco_tran_10_C"/>
</dbReference>
<evidence type="ECO:0000256" key="12">
    <source>
        <dbReference type="RuleBase" id="RU003832"/>
    </source>
</evidence>
<dbReference type="InterPro" id="IPR001503">
    <property type="entry name" value="Glyco_trans_10"/>
</dbReference>
<evidence type="ECO:0000256" key="7">
    <source>
        <dbReference type="ARBA" id="ARBA00022968"/>
    </source>
</evidence>
<gene>
    <name evidence="14" type="ORF">EGW08_013402</name>
</gene>
<dbReference type="GO" id="GO:0032580">
    <property type="term" value="C:Golgi cisterna membrane"/>
    <property type="evidence" value="ECO:0007669"/>
    <property type="project" value="UniProtKB-SubCell"/>
</dbReference>
<dbReference type="InterPro" id="IPR038577">
    <property type="entry name" value="GT10-like_C_sf"/>
</dbReference>
<protein>
    <recommendedName>
        <fullName evidence="12">Fucosyltransferase</fullName>
        <ecNumber evidence="12">2.4.1.-</ecNumber>
    </recommendedName>
</protein>
<evidence type="ECO:0000256" key="4">
    <source>
        <dbReference type="ARBA" id="ARBA00022676"/>
    </source>
</evidence>
<comment type="subcellular location">
    <subcellularLocation>
        <location evidence="1">Golgi apparatus membrane</location>
        <topology evidence="1">Single-pass type II membrane protein</topology>
    </subcellularLocation>
    <subcellularLocation>
        <location evidence="12">Golgi apparatus</location>
        <location evidence="12">Golgi stack membrane</location>
        <topology evidence="12">Single-pass type II membrane protein</topology>
    </subcellularLocation>
</comment>
<dbReference type="Proteomes" id="UP000271974">
    <property type="component" value="Unassembled WGS sequence"/>
</dbReference>
<evidence type="ECO:0000313" key="15">
    <source>
        <dbReference type="Proteomes" id="UP000271974"/>
    </source>
</evidence>
<keyword evidence="8" id="KW-1133">Transmembrane helix</keyword>
<evidence type="ECO:0000256" key="9">
    <source>
        <dbReference type="ARBA" id="ARBA00023034"/>
    </source>
</evidence>
<keyword evidence="11" id="KW-0325">Glycoprotein</keyword>
<evidence type="ECO:0000256" key="8">
    <source>
        <dbReference type="ARBA" id="ARBA00022989"/>
    </source>
</evidence>
<dbReference type="FunFam" id="3.40.50.11660:FF:000002">
    <property type="entry name" value="Alpha-(1,3)-fucosyltransferase"/>
    <property type="match status" value="1"/>
</dbReference>
<feature type="domain" description="Fucosyltransferase C-terminal" evidence="13">
    <location>
        <begin position="53"/>
        <end position="224"/>
    </location>
</feature>
<evidence type="ECO:0000259" key="13">
    <source>
        <dbReference type="Pfam" id="PF00852"/>
    </source>
</evidence>
<dbReference type="EMBL" id="RQTK01000486">
    <property type="protein sequence ID" value="RUS78860.1"/>
    <property type="molecule type" value="Genomic_DNA"/>
</dbReference>
<dbReference type="GO" id="GO:0008417">
    <property type="term" value="F:fucosyltransferase activity"/>
    <property type="evidence" value="ECO:0007669"/>
    <property type="project" value="InterPro"/>
</dbReference>
<name>A0A3S1HGE4_ELYCH</name>
<dbReference type="UniPathway" id="UPA00378"/>
<evidence type="ECO:0000256" key="2">
    <source>
        <dbReference type="ARBA" id="ARBA00004922"/>
    </source>
</evidence>
<dbReference type="EC" id="2.4.1.-" evidence="12"/>
<comment type="caution">
    <text evidence="14">The sequence shown here is derived from an EMBL/GenBank/DDBJ whole genome shotgun (WGS) entry which is preliminary data.</text>
</comment>
<dbReference type="OrthoDB" id="6140949at2759"/>
<organism evidence="14 15">
    <name type="scientific">Elysia chlorotica</name>
    <name type="common">Eastern emerald elysia</name>
    <name type="synonym">Sea slug</name>
    <dbReference type="NCBI Taxonomy" id="188477"/>
    <lineage>
        <taxon>Eukaryota</taxon>
        <taxon>Metazoa</taxon>
        <taxon>Spiralia</taxon>
        <taxon>Lophotrochozoa</taxon>
        <taxon>Mollusca</taxon>
        <taxon>Gastropoda</taxon>
        <taxon>Heterobranchia</taxon>
        <taxon>Euthyneura</taxon>
        <taxon>Panpulmonata</taxon>
        <taxon>Sacoglossa</taxon>
        <taxon>Placobranchoidea</taxon>
        <taxon>Plakobranchidae</taxon>
        <taxon>Elysia</taxon>
    </lineage>
</organism>
<dbReference type="SUPFAM" id="SSF53756">
    <property type="entry name" value="UDP-Glycosyltransferase/glycogen phosphorylase"/>
    <property type="match status" value="1"/>
</dbReference>
<evidence type="ECO:0000256" key="6">
    <source>
        <dbReference type="ARBA" id="ARBA00022692"/>
    </source>
</evidence>
<accession>A0A3S1HGE4</accession>
<proteinExistence type="inferred from homology"/>
<keyword evidence="7" id="KW-0735">Signal-anchor</keyword>
<keyword evidence="15" id="KW-1185">Reference proteome</keyword>
<evidence type="ECO:0000256" key="3">
    <source>
        <dbReference type="ARBA" id="ARBA00008919"/>
    </source>
</evidence>
<reference evidence="14 15" key="1">
    <citation type="submission" date="2019-01" db="EMBL/GenBank/DDBJ databases">
        <title>A draft genome assembly of the solar-powered sea slug Elysia chlorotica.</title>
        <authorList>
            <person name="Cai H."/>
            <person name="Li Q."/>
            <person name="Fang X."/>
            <person name="Li J."/>
            <person name="Curtis N.E."/>
            <person name="Altenburger A."/>
            <person name="Shibata T."/>
            <person name="Feng M."/>
            <person name="Maeda T."/>
            <person name="Schwartz J.A."/>
            <person name="Shigenobu S."/>
            <person name="Lundholm N."/>
            <person name="Nishiyama T."/>
            <person name="Yang H."/>
            <person name="Hasebe M."/>
            <person name="Li S."/>
            <person name="Pierce S.K."/>
            <person name="Wang J."/>
        </authorList>
    </citation>
    <scope>NUCLEOTIDE SEQUENCE [LARGE SCALE GENOMIC DNA]</scope>
    <source>
        <strain evidence="14">EC2010</strain>
        <tissue evidence="14">Whole organism of an adult</tissue>
    </source>
</reference>
<dbReference type="AlphaFoldDB" id="A0A3S1HGE4"/>